<feature type="compositionally biased region" description="Polar residues" evidence="1">
    <location>
        <begin position="1070"/>
        <end position="1081"/>
    </location>
</feature>
<feature type="compositionally biased region" description="Polar residues" evidence="1">
    <location>
        <begin position="740"/>
        <end position="753"/>
    </location>
</feature>
<comment type="caution">
    <text evidence="2">The sequence shown here is derived from an EMBL/GenBank/DDBJ whole genome shotgun (WGS) entry which is preliminary data.</text>
</comment>
<dbReference type="EMBL" id="MU251991">
    <property type="protein sequence ID" value="KAG9228288.1"/>
    <property type="molecule type" value="Genomic_DNA"/>
</dbReference>
<name>A0A9P7Y8A1_9HELO</name>
<accession>A0A9P7Y8A1</accession>
<feature type="compositionally biased region" description="Polar residues" evidence="1">
    <location>
        <begin position="1252"/>
        <end position="1273"/>
    </location>
</feature>
<feature type="compositionally biased region" description="Basic and acidic residues" evidence="1">
    <location>
        <begin position="511"/>
        <end position="614"/>
    </location>
</feature>
<feature type="compositionally biased region" description="Polar residues" evidence="1">
    <location>
        <begin position="254"/>
        <end position="271"/>
    </location>
</feature>
<feature type="region of interest" description="Disordered" evidence="1">
    <location>
        <begin position="395"/>
        <end position="482"/>
    </location>
</feature>
<feature type="compositionally biased region" description="Polar residues" evidence="1">
    <location>
        <begin position="136"/>
        <end position="147"/>
    </location>
</feature>
<protein>
    <submittedName>
        <fullName evidence="2">Uncharacterized protein</fullName>
    </submittedName>
</protein>
<evidence type="ECO:0000313" key="2">
    <source>
        <dbReference type="EMBL" id="KAG9228288.1"/>
    </source>
</evidence>
<dbReference type="OrthoDB" id="3526078at2759"/>
<feature type="compositionally biased region" description="Acidic residues" evidence="1">
    <location>
        <begin position="1220"/>
        <end position="1229"/>
    </location>
</feature>
<sequence>MAQLMAPPPLPGGYSLRVQLFSHAVLNTSDRPIRSFRVSTSPEATVREFCAEASRIHELSYGTPISIKKCQDDQEFDVTQTDVLGNLFANMAVIRFIQASPLSNIRDSVPPTSALRFNASNMPQKVAGLKRIREGSASQNTSPQGPSKLNKRQRVLEPGPDTPIKSRETEHTSESRFHVNRNHNFTLVPNSQESVDLDNVDLDDVATRYTTPQNVRLDPFEVPESPSPCASPILHGTSSYAKDSTDDEDAKAQTPRSNRVTKPSPKNTMGTTPVVEIPVKSPFNTPNSQRAKNASRHVQRATERGASVSTPAASPTSCQSLSTNKRITNGLRKSLDATPPAPVSSRSLRRNSHNSPQNVEEEDIYDQVPSENDDAAAIIALKRATAKLRKTKIPVKPGLNHANGNFNIPTNGNRRPSASRAQCSTGSPGELPLTPSSIKRQQEANDAKQAREAATQAAEKRKREAEEKEAEEARILEEEILEREEQARLEAEELRRKEVERQAALEATRLQQEEEERKETESQEVERQEAERQVKERNLKEQQAKRLKEQEAKEAKKEEAWLLKNEKARERSLKAKEKQAAAKEAVDRLKGERVEYERWKAPESTRLDVEHNPEGDQLQQEGIAKDQTQPSSSHKVEIPQDQARHSSSTTPVPTKQQSSTPFIPTGRKSALRSVSASRLSGSPLIRSESPSVQSHSLGIGIDAQKPLLREKSRKISFAESIKPRASILPPTLPSGAFLSQKATAPKSVNSQSLADEPTLATKTSEPLNKIPVATLNSPILPPPRIYQRSITPMNLSKSSQAILPPTVGPRAQALSRSASRSSIVPSSVTKKPIQIDSISTSNSALESTMKRAVVISSDESEESDSGSDSDSAPEPQLNYPDKIAPVNEAAKTPFTISLPKPQEDDEDDSSDSDSDEEIPARISPATLAARAQKKPPVISRIITAAETEIEDESEEDDEVRSNSSSARESRSPIVFNHHPQENKVSRPVHRASADLDESSEEDEADEEDEDEDQDEEIPDAPARSQTTPPGKRNNETEFSDGSESAEEEEEDADDREPSQELPQYVRIPTKGSQPNGSSRQTGENHSDKSASTQEELAQQLTSSVYEARQTTVSSSIVYPPTSSIAKPSPRPSIKFGASLSQLNLKKPIVGSPANKNVNGSKPSIKTILAASDEEGEEDEEDEEEEESDESGSSDEEAAKMPPPPKTTLPMTRTIKREPSPDSDSDDSDEADAKNTQRLHAQLAQQIAGMKQNAAQDRGSSAGSISNIRASQASPGKALYGMRGSSNKDR</sequence>
<feature type="compositionally biased region" description="Low complexity" evidence="1">
    <location>
        <begin position="306"/>
        <end position="317"/>
    </location>
</feature>
<feature type="compositionally biased region" description="Acidic residues" evidence="1">
    <location>
        <begin position="1037"/>
        <end position="1054"/>
    </location>
</feature>
<feature type="compositionally biased region" description="Basic and acidic residues" evidence="1">
    <location>
        <begin position="164"/>
        <end position="177"/>
    </location>
</feature>
<dbReference type="PANTHER" id="PTHR35711">
    <property type="entry name" value="EXPRESSED PROTEIN"/>
    <property type="match status" value="1"/>
</dbReference>
<feature type="compositionally biased region" description="Polar residues" evidence="1">
    <location>
        <begin position="1153"/>
        <end position="1163"/>
    </location>
</feature>
<feature type="compositionally biased region" description="Polar residues" evidence="1">
    <location>
        <begin position="1089"/>
        <end position="1125"/>
    </location>
</feature>
<feature type="compositionally biased region" description="Polar residues" evidence="1">
    <location>
        <begin position="282"/>
        <end position="292"/>
    </location>
</feature>
<feature type="region of interest" description="Disordered" evidence="1">
    <location>
        <begin position="216"/>
        <end position="370"/>
    </location>
</feature>
<feature type="compositionally biased region" description="Acidic residues" evidence="1">
    <location>
        <begin position="947"/>
        <end position="958"/>
    </location>
</feature>
<feature type="compositionally biased region" description="Acidic residues" evidence="1">
    <location>
        <begin position="994"/>
        <end position="1018"/>
    </location>
</feature>
<dbReference type="PANTHER" id="PTHR35711:SF1">
    <property type="entry name" value="ECTODERMAL, ISOFORM F"/>
    <property type="match status" value="1"/>
</dbReference>
<reference evidence="2" key="1">
    <citation type="journal article" date="2021" name="IMA Fungus">
        <title>Genomic characterization of three marine fungi, including Emericellopsis atlantica sp. nov. with signatures of a generalist lifestyle and marine biomass degradation.</title>
        <authorList>
            <person name="Hagestad O.C."/>
            <person name="Hou L."/>
            <person name="Andersen J.H."/>
            <person name="Hansen E.H."/>
            <person name="Altermark B."/>
            <person name="Li C."/>
            <person name="Kuhnert E."/>
            <person name="Cox R.J."/>
            <person name="Crous P.W."/>
            <person name="Spatafora J.W."/>
            <person name="Lail K."/>
            <person name="Amirebrahimi M."/>
            <person name="Lipzen A."/>
            <person name="Pangilinan J."/>
            <person name="Andreopoulos W."/>
            <person name="Hayes R.D."/>
            <person name="Ng V."/>
            <person name="Grigoriev I.V."/>
            <person name="Jackson S.A."/>
            <person name="Sutton T.D.S."/>
            <person name="Dobson A.D.W."/>
            <person name="Rama T."/>
        </authorList>
    </citation>
    <scope>NUCLEOTIDE SEQUENCE</scope>
    <source>
        <strain evidence="2">TRa018bII</strain>
    </source>
</reference>
<feature type="region of interest" description="Disordered" evidence="1">
    <location>
        <begin position="719"/>
        <end position="1135"/>
    </location>
</feature>
<feature type="compositionally biased region" description="Basic and acidic residues" evidence="1">
    <location>
        <begin position="440"/>
        <end position="451"/>
    </location>
</feature>
<gene>
    <name evidence="2" type="ORF">BJ875DRAFT_490021</name>
</gene>
<feature type="compositionally biased region" description="Polar residues" evidence="1">
    <location>
        <begin position="645"/>
        <end position="662"/>
    </location>
</feature>
<feature type="compositionally biased region" description="Acidic residues" evidence="1">
    <location>
        <begin position="858"/>
        <end position="867"/>
    </location>
</feature>
<feature type="compositionally biased region" description="Polar residues" evidence="1">
    <location>
        <begin position="788"/>
        <end position="801"/>
    </location>
</feature>
<evidence type="ECO:0000256" key="1">
    <source>
        <dbReference type="SAM" id="MobiDB-lite"/>
    </source>
</evidence>
<feature type="compositionally biased region" description="Polar residues" evidence="1">
    <location>
        <begin position="1233"/>
        <end position="1244"/>
    </location>
</feature>
<feature type="region of interest" description="Disordered" evidence="1">
    <location>
        <begin position="1148"/>
        <end position="1289"/>
    </location>
</feature>
<feature type="compositionally biased region" description="Low complexity" evidence="1">
    <location>
        <begin position="671"/>
        <end position="682"/>
    </location>
</feature>
<feature type="compositionally biased region" description="Basic and acidic residues" evidence="1">
    <location>
        <begin position="458"/>
        <end position="482"/>
    </location>
</feature>
<evidence type="ECO:0000313" key="3">
    <source>
        <dbReference type="Proteomes" id="UP000824998"/>
    </source>
</evidence>
<feature type="compositionally biased region" description="Polar residues" evidence="1">
    <location>
        <begin position="402"/>
        <end position="427"/>
    </location>
</feature>
<feature type="compositionally biased region" description="Acidic residues" evidence="1">
    <location>
        <begin position="903"/>
        <end position="917"/>
    </location>
</feature>
<feature type="region of interest" description="Disordered" evidence="1">
    <location>
        <begin position="507"/>
        <end position="705"/>
    </location>
</feature>
<feature type="compositionally biased region" description="Low complexity" evidence="1">
    <location>
        <begin position="810"/>
        <end position="827"/>
    </location>
</feature>
<proteinExistence type="predicted"/>
<feature type="compositionally biased region" description="Basic and acidic residues" evidence="1">
    <location>
        <begin position="634"/>
        <end position="644"/>
    </location>
</feature>
<feature type="compositionally biased region" description="Acidic residues" evidence="1">
    <location>
        <begin position="1171"/>
        <end position="1195"/>
    </location>
</feature>
<organism evidence="2 3">
    <name type="scientific">Amylocarpus encephaloides</name>
    <dbReference type="NCBI Taxonomy" id="45428"/>
    <lineage>
        <taxon>Eukaryota</taxon>
        <taxon>Fungi</taxon>
        <taxon>Dikarya</taxon>
        <taxon>Ascomycota</taxon>
        <taxon>Pezizomycotina</taxon>
        <taxon>Leotiomycetes</taxon>
        <taxon>Helotiales</taxon>
        <taxon>Helotiales incertae sedis</taxon>
        <taxon>Amylocarpus</taxon>
    </lineage>
</organism>
<dbReference type="Proteomes" id="UP000824998">
    <property type="component" value="Unassembled WGS sequence"/>
</dbReference>
<feature type="compositionally biased region" description="Polar residues" evidence="1">
    <location>
        <begin position="318"/>
        <end position="327"/>
    </location>
</feature>
<feature type="region of interest" description="Disordered" evidence="1">
    <location>
        <begin position="132"/>
        <end position="185"/>
    </location>
</feature>
<feature type="compositionally biased region" description="Polar residues" evidence="1">
    <location>
        <begin position="836"/>
        <end position="846"/>
    </location>
</feature>
<keyword evidence="3" id="KW-1185">Reference proteome</keyword>